<dbReference type="EC" id="1.8.1.4" evidence="2 14"/>
<feature type="domain" description="FAD/NAD(P)-binding" evidence="16">
    <location>
        <begin position="2"/>
        <end position="321"/>
    </location>
</feature>
<evidence type="ECO:0000256" key="5">
    <source>
        <dbReference type="ARBA" id="ARBA00022827"/>
    </source>
</evidence>
<dbReference type="STRING" id="54915.ADS79_17490"/>
<keyword evidence="8" id="KW-1015">Disulfide bond</keyword>
<accession>A0A0K9YR61</accession>
<dbReference type="SUPFAM" id="SSF51905">
    <property type="entry name" value="FAD/NAD(P)-binding domain"/>
    <property type="match status" value="1"/>
</dbReference>
<evidence type="ECO:0000256" key="6">
    <source>
        <dbReference type="ARBA" id="ARBA00023002"/>
    </source>
</evidence>
<evidence type="ECO:0000313" key="20">
    <source>
        <dbReference type="Proteomes" id="UP000319578"/>
    </source>
</evidence>
<feature type="binding site" evidence="12">
    <location>
        <position position="48"/>
    </location>
    <ligand>
        <name>FAD</name>
        <dbReference type="ChEBI" id="CHEBI:57692"/>
    </ligand>
</feature>
<dbReference type="InterPro" id="IPR016156">
    <property type="entry name" value="FAD/NAD-linked_Rdtase_dimer_sf"/>
</dbReference>
<comment type="miscellaneous">
    <text evidence="14">The active site is a redox-active disulfide bond.</text>
</comment>
<name>A0A0K9YR61_9BACL</name>
<feature type="disulfide bond" description="Redox-active" evidence="13">
    <location>
        <begin position="39"/>
        <end position="44"/>
    </location>
</feature>
<keyword evidence="4 14" id="KW-0285">Flavoprotein</keyword>
<evidence type="ECO:0000256" key="12">
    <source>
        <dbReference type="PIRSR" id="PIRSR000350-3"/>
    </source>
</evidence>
<reference evidence="18" key="2">
    <citation type="submission" date="2015-07" db="EMBL/GenBank/DDBJ databases">
        <title>MeaNS - Measles Nucleotide Surveillance Program.</title>
        <authorList>
            <person name="Tran T."/>
            <person name="Druce J."/>
        </authorList>
    </citation>
    <scope>NUCLEOTIDE SEQUENCE</scope>
    <source>
        <strain evidence="18">DSM 9887</strain>
    </source>
</reference>
<dbReference type="GO" id="GO:0050660">
    <property type="term" value="F:flavin adenine dinucleotide binding"/>
    <property type="evidence" value="ECO:0007669"/>
    <property type="project" value="InterPro"/>
</dbReference>
<proteinExistence type="inferred from homology"/>
<feature type="binding site" evidence="12">
    <location>
        <begin position="178"/>
        <end position="185"/>
    </location>
    <ligand>
        <name>NAD(+)</name>
        <dbReference type="ChEBI" id="CHEBI:57540"/>
    </ligand>
</feature>
<evidence type="ECO:0000256" key="4">
    <source>
        <dbReference type="ARBA" id="ARBA00022630"/>
    </source>
</evidence>
<dbReference type="InterPro" id="IPR006258">
    <property type="entry name" value="Lipoamide_DH"/>
</dbReference>
<dbReference type="GO" id="GO:0004148">
    <property type="term" value="F:dihydrolipoyl dehydrogenase (NADH) activity"/>
    <property type="evidence" value="ECO:0007669"/>
    <property type="project" value="UniProtKB-EC"/>
</dbReference>
<comment type="caution">
    <text evidence="18">The sequence shown here is derived from an EMBL/GenBank/DDBJ whole genome shotgun (WGS) entry which is preliminary data.</text>
</comment>
<dbReference type="InterPro" id="IPR012999">
    <property type="entry name" value="Pyr_OxRdtase_I_AS"/>
</dbReference>
<keyword evidence="20" id="KW-1185">Reference proteome</keyword>
<dbReference type="PRINTS" id="PR00411">
    <property type="entry name" value="PNDRDTASEI"/>
</dbReference>
<dbReference type="Pfam" id="PF02852">
    <property type="entry name" value="Pyr_redox_dim"/>
    <property type="match status" value="1"/>
</dbReference>
<feature type="binding site" evidence="12">
    <location>
        <position position="201"/>
    </location>
    <ligand>
        <name>NAD(+)</name>
        <dbReference type="ChEBI" id="CHEBI:57540"/>
    </ligand>
</feature>
<dbReference type="PIRSF" id="PIRSF000350">
    <property type="entry name" value="Mercury_reductase_MerA"/>
    <property type="match status" value="1"/>
</dbReference>
<dbReference type="InterPro" id="IPR036188">
    <property type="entry name" value="FAD/NAD-bd_sf"/>
</dbReference>
<dbReference type="Proteomes" id="UP000036834">
    <property type="component" value="Unassembled WGS sequence"/>
</dbReference>
<dbReference type="EMBL" id="LGIQ01000009">
    <property type="protein sequence ID" value="KNB70675.1"/>
    <property type="molecule type" value="Genomic_DNA"/>
</dbReference>
<dbReference type="RefSeq" id="WP_049739687.1">
    <property type="nucleotide sequence ID" value="NZ_BJON01000014.1"/>
</dbReference>
<keyword evidence="7 12" id="KW-0520">NAD</keyword>
<evidence type="ECO:0000256" key="1">
    <source>
        <dbReference type="ARBA" id="ARBA00007532"/>
    </source>
</evidence>
<comment type="cofactor">
    <cofactor evidence="12 14">
        <name>FAD</name>
        <dbReference type="ChEBI" id="CHEBI:57692"/>
    </cofactor>
    <text evidence="12 14">Binds 1 FAD per subunit.</text>
</comment>
<keyword evidence="9 14" id="KW-0676">Redox-active center</keyword>
<feature type="binding site" evidence="12">
    <location>
        <position position="306"/>
    </location>
    <ligand>
        <name>FAD</name>
        <dbReference type="ChEBI" id="CHEBI:57692"/>
    </ligand>
</feature>
<keyword evidence="12" id="KW-0547">Nucleotide-binding</keyword>
<dbReference type="PRINTS" id="PR00368">
    <property type="entry name" value="FADPNR"/>
</dbReference>
<dbReference type="FunFam" id="3.30.390.30:FF:000001">
    <property type="entry name" value="Dihydrolipoyl dehydrogenase"/>
    <property type="match status" value="1"/>
</dbReference>
<evidence type="ECO:0000256" key="11">
    <source>
        <dbReference type="PIRSR" id="PIRSR000350-2"/>
    </source>
</evidence>
<organism evidence="18 19">
    <name type="scientific">Brevibacillus reuszeri</name>
    <dbReference type="NCBI Taxonomy" id="54915"/>
    <lineage>
        <taxon>Bacteria</taxon>
        <taxon>Bacillati</taxon>
        <taxon>Bacillota</taxon>
        <taxon>Bacilli</taxon>
        <taxon>Bacillales</taxon>
        <taxon>Paenibacillaceae</taxon>
        <taxon>Brevibacillus</taxon>
    </lineage>
</organism>
<evidence type="ECO:0000259" key="16">
    <source>
        <dbReference type="Pfam" id="PF07992"/>
    </source>
</evidence>
<evidence type="ECO:0000256" key="9">
    <source>
        <dbReference type="ARBA" id="ARBA00023284"/>
    </source>
</evidence>
<dbReference type="Gene3D" id="3.30.390.30">
    <property type="match status" value="1"/>
</dbReference>
<evidence type="ECO:0000313" key="18">
    <source>
        <dbReference type="EMBL" id="KNB70675.1"/>
    </source>
</evidence>
<dbReference type="EMBL" id="BJON01000014">
    <property type="protein sequence ID" value="GED69864.1"/>
    <property type="molecule type" value="Genomic_DNA"/>
</dbReference>
<sequence>MYDIAIIGGGPAGYVAAITAARRGKKVVLIEQKELGGTCLNEGCMPTKALLECAETYQHVLHAERFGIEGAGSQAEVNWEKVHDYKQGIVRSLTGGVQYLMKRNQVQVIRGSASFQNEHTLQVQTPDGISVMEAEKYIVATGAEPIALPFAPFDGEWILDSSHCLSLPATPPVMLIVGGGVIGCEFASVYSRMGSRVIVVEMAGQLLPGEDADIAGILEKSLRKSGVEIHLESRVESLERASKTAHFFTADGVSEVQADAVLVAIGRKPRVSGIGLEQAGIRVTSRGIVVNEQMQTNQAHIYAVGDVAGGIQLAHVAFHEGEVAALGACGDEVTVNFRAVPRCIYTAPEVASVGLTERQAREQYEGLLIGEFPFSANGKAMILQETVGKVKVLVEPVYHEIVGVTLVGPSATELIGQAALLLHTEMTADAMESFIAPHPTLSEAMLEAVRGALGHAVHG</sequence>
<comment type="similarity">
    <text evidence="1 14">Belongs to the class-I pyridine nucleotide-disulfide oxidoreductase family.</text>
</comment>
<dbReference type="InterPro" id="IPR001100">
    <property type="entry name" value="Pyr_nuc-diS_OxRdtase"/>
</dbReference>
<dbReference type="AlphaFoldDB" id="A0A0K9YR61"/>
<evidence type="ECO:0000256" key="3">
    <source>
        <dbReference type="ARBA" id="ARBA00016961"/>
    </source>
</evidence>
<evidence type="ECO:0000256" key="2">
    <source>
        <dbReference type="ARBA" id="ARBA00012608"/>
    </source>
</evidence>
<dbReference type="PATRIC" id="fig|54915.3.peg.2569"/>
<dbReference type="GO" id="GO:0006103">
    <property type="term" value="P:2-oxoglutarate metabolic process"/>
    <property type="evidence" value="ECO:0007669"/>
    <property type="project" value="TreeGrafter"/>
</dbReference>
<dbReference type="InterPro" id="IPR004099">
    <property type="entry name" value="Pyr_nucl-diS_OxRdtase_dimer"/>
</dbReference>
<gene>
    <name evidence="18" type="primary">acoL</name>
    <name evidence="18" type="ORF">ADS79_17490</name>
    <name evidence="17" type="ORF">BRE01_35660</name>
</gene>
<reference evidence="19" key="1">
    <citation type="submission" date="2015-07" db="EMBL/GenBank/DDBJ databases">
        <title>Genome sequencing project for genomic taxonomy and phylogenomics of Bacillus-like bacteria.</title>
        <authorList>
            <person name="Liu B."/>
            <person name="Wang J."/>
            <person name="Zhu Y."/>
            <person name="Liu G."/>
            <person name="Chen Q."/>
            <person name="Chen Z."/>
            <person name="Lan J."/>
            <person name="Che J."/>
            <person name="Ge C."/>
            <person name="Shi H."/>
            <person name="Pan Z."/>
            <person name="Liu X."/>
        </authorList>
    </citation>
    <scope>NUCLEOTIDE SEQUENCE [LARGE SCALE GENOMIC DNA]</scope>
    <source>
        <strain evidence="19">DSM 9887</strain>
    </source>
</reference>
<keyword evidence="5 12" id="KW-0274">FAD</keyword>
<keyword evidence="6 14" id="KW-0560">Oxidoreductase</keyword>
<feature type="domain" description="Pyridine nucleotide-disulphide oxidoreductase dimerisation" evidence="15">
    <location>
        <begin position="340"/>
        <end position="448"/>
    </location>
</feature>
<evidence type="ECO:0000256" key="8">
    <source>
        <dbReference type="ARBA" id="ARBA00023157"/>
    </source>
</evidence>
<evidence type="ECO:0000313" key="19">
    <source>
        <dbReference type="Proteomes" id="UP000036834"/>
    </source>
</evidence>
<evidence type="ECO:0000256" key="10">
    <source>
        <dbReference type="ARBA" id="ARBA00049187"/>
    </source>
</evidence>
<dbReference type="NCBIfam" id="TIGR01350">
    <property type="entry name" value="lipoamide_DH"/>
    <property type="match status" value="1"/>
</dbReference>
<dbReference type="PANTHER" id="PTHR22912">
    <property type="entry name" value="DISULFIDE OXIDOREDUCTASE"/>
    <property type="match status" value="1"/>
</dbReference>
<dbReference type="InterPro" id="IPR023753">
    <property type="entry name" value="FAD/NAD-binding_dom"/>
</dbReference>
<dbReference type="Pfam" id="PF07992">
    <property type="entry name" value="Pyr_redox_2"/>
    <property type="match status" value="1"/>
</dbReference>
<dbReference type="PROSITE" id="PS00076">
    <property type="entry name" value="PYRIDINE_REDOX_1"/>
    <property type="match status" value="1"/>
</dbReference>
<dbReference type="OrthoDB" id="9800167at2"/>
<protein>
    <recommendedName>
        <fullName evidence="3 14">Dihydrolipoyl dehydrogenase</fullName>
        <ecNumber evidence="2 14">1.8.1.4</ecNumber>
    </recommendedName>
</protein>
<evidence type="ECO:0000256" key="14">
    <source>
        <dbReference type="RuleBase" id="RU003692"/>
    </source>
</evidence>
<dbReference type="SUPFAM" id="SSF55424">
    <property type="entry name" value="FAD/NAD-linked reductases, dimerisation (C-terminal) domain"/>
    <property type="match status" value="1"/>
</dbReference>
<dbReference type="Proteomes" id="UP000319578">
    <property type="component" value="Unassembled WGS sequence"/>
</dbReference>
<dbReference type="InterPro" id="IPR050151">
    <property type="entry name" value="Class-I_Pyr_Nuc-Dis_Oxidored"/>
</dbReference>
<evidence type="ECO:0000256" key="13">
    <source>
        <dbReference type="PIRSR" id="PIRSR000350-4"/>
    </source>
</evidence>
<evidence type="ECO:0000313" key="17">
    <source>
        <dbReference type="EMBL" id="GED69864.1"/>
    </source>
</evidence>
<comment type="catalytic activity">
    <reaction evidence="10 14">
        <text>N(6)-[(R)-dihydrolipoyl]-L-lysyl-[protein] + NAD(+) = N(6)-[(R)-lipoyl]-L-lysyl-[protein] + NADH + H(+)</text>
        <dbReference type="Rhea" id="RHEA:15045"/>
        <dbReference type="Rhea" id="RHEA-COMP:10474"/>
        <dbReference type="Rhea" id="RHEA-COMP:10475"/>
        <dbReference type="ChEBI" id="CHEBI:15378"/>
        <dbReference type="ChEBI" id="CHEBI:57540"/>
        <dbReference type="ChEBI" id="CHEBI:57945"/>
        <dbReference type="ChEBI" id="CHEBI:83099"/>
        <dbReference type="ChEBI" id="CHEBI:83100"/>
        <dbReference type="EC" id="1.8.1.4"/>
    </reaction>
</comment>
<feature type="binding site" evidence="12">
    <location>
        <position position="266"/>
    </location>
    <ligand>
        <name>NAD(+)</name>
        <dbReference type="ChEBI" id="CHEBI:57540"/>
    </ligand>
</feature>
<reference evidence="17 20" key="3">
    <citation type="submission" date="2019-06" db="EMBL/GenBank/DDBJ databases">
        <title>Whole genome shotgun sequence of Brevibacillus reuszeri NBRC 15719.</title>
        <authorList>
            <person name="Hosoyama A."/>
            <person name="Uohara A."/>
            <person name="Ohji S."/>
            <person name="Ichikawa N."/>
        </authorList>
    </citation>
    <scope>NUCLEOTIDE SEQUENCE [LARGE SCALE GENOMIC DNA]</scope>
    <source>
        <strain evidence="17 20">NBRC 15719</strain>
    </source>
</reference>
<feature type="active site" description="Proton acceptor" evidence="11">
    <location>
        <position position="438"/>
    </location>
</feature>
<dbReference type="PANTHER" id="PTHR22912:SF219">
    <property type="entry name" value="DIHYDROLIPOYL DEHYDROGENASE"/>
    <property type="match status" value="1"/>
</dbReference>
<evidence type="ECO:0000259" key="15">
    <source>
        <dbReference type="Pfam" id="PF02852"/>
    </source>
</evidence>
<dbReference type="Gene3D" id="3.50.50.60">
    <property type="entry name" value="FAD/NAD(P)-binding domain"/>
    <property type="match status" value="2"/>
</dbReference>
<evidence type="ECO:0000256" key="7">
    <source>
        <dbReference type="ARBA" id="ARBA00023027"/>
    </source>
</evidence>